<proteinExistence type="predicted"/>
<evidence type="ECO:0000313" key="3">
    <source>
        <dbReference type="Proteomes" id="UP001500218"/>
    </source>
</evidence>
<dbReference type="PANTHER" id="PTHR41282:SF1">
    <property type="entry name" value="CONSERVED TRANSMEMBRANE PROTEIN-RELATED"/>
    <property type="match status" value="1"/>
</dbReference>
<dbReference type="PANTHER" id="PTHR41282">
    <property type="entry name" value="CONSERVED TRANSMEMBRANE PROTEIN-RELATED"/>
    <property type="match status" value="1"/>
</dbReference>
<feature type="transmembrane region" description="Helical" evidence="1">
    <location>
        <begin position="114"/>
        <end position="134"/>
    </location>
</feature>
<dbReference type="Pfam" id="PF12811">
    <property type="entry name" value="BaxI_1"/>
    <property type="match status" value="1"/>
</dbReference>
<dbReference type="RefSeq" id="WP_344137546.1">
    <property type="nucleotide sequence ID" value="NZ_BAAALT010000213.1"/>
</dbReference>
<feature type="transmembrane region" description="Helical" evidence="1">
    <location>
        <begin position="140"/>
        <end position="162"/>
    </location>
</feature>
<keyword evidence="1" id="KW-0812">Transmembrane</keyword>
<gene>
    <name evidence="2" type="ORF">GCM10009682_51040</name>
</gene>
<sequence>MKTSNPVLARLTPVGYQGAAPAQPYSYGGQTYGDPGYGQPTGYDNMPPLTTGDVMTIDDVVVKTLTLLGTAVAAAAVTWVVVPLQALSVTWIAAMLVGLVLGLVISFAQVTNPVVLIGYALVEGVFLGAVSKAFETRWNGIVLQAVIATLGVFFVMAALYKARIIRATPKFMKIVIGASAGLAVVMLVNFGISLFTGSAGPLRDGGGIAIIFSLVCIVVAALMFVVCFAQIEEGIAAGLPRKYGWLGAFGILVELVWLYLEMLRLISYFQED</sequence>
<keyword evidence="1" id="KW-0472">Membrane</keyword>
<comment type="caution">
    <text evidence="2">The sequence shown here is derived from an EMBL/GenBank/DDBJ whole genome shotgun (WGS) entry which is preliminary data.</text>
</comment>
<protein>
    <submittedName>
        <fullName evidence="2">Bax inhibitor-1/YccA family protein</fullName>
    </submittedName>
</protein>
<dbReference type="InterPro" id="IPR010539">
    <property type="entry name" value="BaxI_1-like"/>
</dbReference>
<keyword evidence="3" id="KW-1185">Reference proteome</keyword>
<feature type="transmembrane region" description="Helical" evidence="1">
    <location>
        <begin position="174"/>
        <end position="195"/>
    </location>
</feature>
<dbReference type="EMBL" id="BAAALT010000213">
    <property type="protein sequence ID" value="GAA1824673.1"/>
    <property type="molecule type" value="Genomic_DNA"/>
</dbReference>
<name>A0ABN2MGF8_9ACTN</name>
<keyword evidence="1" id="KW-1133">Transmembrane helix</keyword>
<feature type="transmembrane region" description="Helical" evidence="1">
    <location>
        <begin position="243"/>
        <end position="260"/>
    </location>
</feature>
<feature type="transmembrane region" description="Helical" evidence="1">
    <location>
        <begin position="207"/>
        <end position="231"/>
    </location>
</feature>
<feature type="transmembrane region" description="Helical" evidence="1">
    <location>
        <begin position="65"/>
        <end position="82"/>
    </location>
</feature>
<dbReference type="Proteomes" id="UP001500218">
    <property type="component" value="Unassembled WGS sequence"/>
</dbReference>
<feature type="transmembrane region" description="Helical" evidence="1">
    <location>
        <begin position="88"/>
        <end position="107"/>
    </location>
</feature>
<organism evidence="2 3">
    <name type="scientific">Luedemannella flava</name>
    <dbReference type="NCBI Taxonomy" id="349316"/>
    <lineage>
        <taxon>Bacteria</taxon>
        <taxon>Bacillati</taxon>
        <taxon>Actinomycetota</taxon>
        <taxon>Actinomycetes</taxon>
        <taxon>Micromonosporales</taxon>
        <taxon>Micromonosporaceae</taxon>
        <taxon>Luedemannella</taxon>
    </lineage>
</organism>
<evidence type="ECO:0000313" key="2">
    <source>
        <dbReference type="EMBL" id="GAA1824673.1"/>
    </source>
</evidence>
<accession>A0ABN2MGF8</accession>
<reference evidence="2 3" key="1">
    <citation type="journal article" date="2019" name="Int. J. Syst. Evol. Microbiol.">
        <title>The Global Catalogue of Microorganisms (GCM) 10K type strain sequencing project: providing services to taxonomists for standard genome sequencing and annotation.</title>
        <authorList>
            <consortium name="The Broad Institute Genomics Platform"/>
            <consortium name="The Broad Institute Genome Sequencing Center for Infectious Disease"/>
            <person name="Wu L."/>
            <person name="Ma J."/>
        </authorList>
    </citation>
    <scope>NUCLEOTIDE SEQUENCE [LARGE SCALE GENOMIC DNA]</scope>
    <source>
        <strain evidence="2 3">JCM 13250</strain>
    </source>
</reference>
<evidence type="ECO:0000256" key="1">
    <source>
        <dbReference type="SAM" id="Phobius"/>
    </source>
</evidence>
<dbReference type="PIRSF" id="PIRSF009160">
    <property type="entry name" value="UCP009160"/>
    <property type="match status" value="1"/>
</dbReference>